<sequence length="988" mass="110108">MEDREAGLQDRLSNLPDYIIHEILCFLEINQAIQTSVLSKRWKNLWASVPDLNFNSKGFKEQTFPKFLRRVISKREDCNVRRLDVFTHLPIRISSMEGLINYAVAHQVEDFRFVSDDVQPVYLPKCGTLKALFLSRCKFGDLRTSFGFGFANLTSLDLYVCWFCYSENDFGDPFATCQNLRRLCLRYCRFPSLKRLKITGFHLVSLEIQGFGYGDRGLQEGCEVEIFAPNLLSFVYKFSKPVDFCGLHFPSLDYVEVHVWQHGTDEATDHDKRRVSLCLMSMFEGFGNAQSVKLYCETIQVLDLVDGLLEQQRSPFKRLKKVDVQCNRESFKVPAHVTKYLLAGTIGQELYLEQASAWKDIFIFITTLPERLKNLDPRGTATMTIKIMTMTTSTTRILCHDLKAGGVIGKSGSIIKSIRQHTGAWINVHELIPGDEERIIEISDTRRRDPEGRMPSFSPAQEALFLIHDRILENDLQYGAVSSGAGGFDEDDYVGRGGNRVASRLVVSRMHVGCLLGKGGKIIEQMRMETKTQIRILPRDHTLPRCVSMSEEIVQVVGDASAVKNAVAIISSRLRESQHRDRSHFHGRVQSPEQFLDDDYVPHMNTRRSSLDGPPSFGSRLSGSNYTNYPSKAPGFPFDAGADSNADSSQPFYVEDLVFRILCPIEKVNRVVGESDGLVDLLQNEIGVDVKVADPMSGSDEQIITICSEEGPDDELFPAQEALLHIQTRIVDLVADKDNIITTRLVVPSSEIACLEGRDGSLSEMETLTGATIEILPKEMLPSYLSGTDELVQIQGEVRAARDALVEVTSRLRSYLYKDVFQKDLPPPVSAPGPAGTAGGLQGALSNNPTPAREGHSGGDPPATYWNVQSASTPQPSKDARGSSVETVKQNESEHREDLPTTTMNRIPVTLVTRSILEVVIPELAVPKLITKSKNKLAQISELSGANVIVVEDRPDVTEKIIQISGTPEQAERAQSLLQGFILSSKQP</sequence>
<dbReference type="InterPro" id="IPR001810">
    <property type="entry name" value="F-box_dom"/>
</dbReference>
<protein>
    <recommendedName>
        <fullName evidence="4">F-box domain-containing protein</fullName>
    </recommendedName>
</protein>
<dbReference type="SMART" id="SM00322">
    <property type="entry name" value="KH"/>
    <property type="match status" value="5"/>
</dbReference>
<dbReference type="PROSITE" id="PS50181">
    <property type="entry name" value="FBOX"/>
    <property type="match status" value="1"/>
</dbReference>
<dbReference type="CDD" id="cd22459">
    <property type="entry name" value="KH-I_PEPPER_rpt1_like"/>
    <property type="match status" value="2"/>
</dbReference>
<keyword evidence="2" id="KW-0694">RNA-binding</keyword>
<dbReference type="Gene3D" id="3.80.10.10">
    <property type="entry name" value="Ribonuclease Inhibitor"/>
    <property type="match status" value="1"/>
</dbReference>
<dbReference type="PROSITE" id="PS50084">
    <property type="entry name" value="KH_TYPE_1"/>
    <property type="match status" value="4"/>
</dbReference>
<feature type="compositionally biased region" description="Basic and acidic residues" evidence="3">
    <location>
        <begin position="889"/>
        <end position="898"/>
    </location>
</feature>
<keyword evidence="1" id="KW-0677">Repeat</keyword>
<dbReference type="InterPro" id="IPR036047">
    <property type="entry name" value="F-box-like_dom_sf"/>
</dbReference>
<dbReference type="SUPFAM" id="SSF52047">
    <property type="entry name" value="RNI-like"/>
    <property type="match status" value="1"/>
</dbReference>
<evidence type="ECO:0000256" key="3">
    <source>
        <dbReference type="SAM" id="MobiDB-lite"/>
    </source>
</evidence>
<dbReference type="GO" id="GO:0003723">
    <property type="term" value="F:RNA binding"/>
    <property type="evidence" value="ECO:0007669"/>
    <property type="project" value="UniProtKB-UniRule"/>
</dbReference>
<proteinExistence type="predicted"/>
<dbReference type="InterPro" id="IPR036612">
    <property type="entry name" value="KH_dom_type_1_sf"/>
</dbReference>
<keyword evidence="6" id="KW-1185">Reference proteome</keyword>
<dbReference type="Pfam" id="PF00013">
    <property type="entry name" value="KH_1"/>
    <property type="match status" value="4"/>
</dbReference>
<evidence type="ECO:0000256" key="1">
    <source>
        <dbReference type="ARBA" id="ARBA00022737"/>
    </source>
</evidence>
<dbReference type="Proteomes" id="UP000657918">
    <property type="component" value="Unassembled WGS sequence"/>
</dbReference>
<evidence type="ECO:0000313" key="5">
    <source>
        <dbReference type="EMBL" id="KAF9667317.1"/>
    </source>
</evidence>
<dbReference type="CDD" id="cd22460">
    <property type="entry name" value="KH-I_PEPPER_rpt2_like"/>
    <property type="match status" value="2"/>
</dbReference>
<feature type="domain" description="F-box" evidence="4">
    <location>
        <begin position="9"/>
        <end position="57"/>
    </location>
</feature>
<dbReference type="PANTHER" id="PTHR10288">
    <property type="entry name" value="KH DOMAIN CONTAINING RNA BINDING PROTEIN"/>
    <property type="match status" value="1"/>
</dbReference>
<dbReference type="InterPro" id="IPR053781">
    <property type="entry name" value="F-box_AtFBL13-like"/>
</dbReference>
<gene>
    <name evidence="5" type="ORF">SADUNF_Sadunf15G0010300</name>
</gene>
<dbReference type="SUPFAM" id="SSF81383">
    <property type="entry name" value="F-box domain"/>
    <property type="match status" value="1"/>
</dbReference>
<evidence type="ECO:0000259" key="4">
    <source>
        <dbReference type="PROSITE" id="PS50181"/>
    </source>
</evidence>
<dbReference type="OrthoDB" id="442947at2759"/>
<accession>A0A835JCV8</accession>
<dbReference type="Pfam" id="PF00646">
    <property type="entry name" value="F-box"/>
    <property type="match status" value="1"/>
</dbReference>
<feature type="compositionally biased region" description="Polar residues" evidence="3">
    <location>
        <begin position="866"/>
        <end position="876"/>
    </location>
</feature>
<dbReference type="InterPro" id="IPR004088">
    <property type="entry name" value="KH_dom_type_1"/>
</dbReference>
<dbReference type="Gene3D" id="3.30.1370.10">
    <property type="entry name" value="K Homology domain, type 1"/>
    <property type="match status" value="3"/>
</dbReference>
<comment type="caution">
    <text evidence="5">The sequence shown here is derived from an EMBL/GenBank/DDBJ whole genome shotgun (WGS) entry which is preliminary data.</text>
</comment>
<evidence type="ECO:0000256" key="2">
    <source>
        <dbReference type="PROSITE-ProRule" id="PRU00117"/>
    </source>
</evidence>
<dbReference type="Gene3D" id="3.30.310.210">
    <property type="match status" value="1"/>
</dbReference>
<name>A0A835JCV8_9ROSI</name>
<feature type="region of interest" description="Disordered" evidence="3">
    <location>
        <begin position="826"/>
        <end position="898"/>
    </location>
</feature>
<dbReference type="InterPro" id="IPR032675">
    <property type="entry name" value="LRR_dom_sf"/>
</dbReference>
<dbReference type="EMBL" id="JADGMS010000015">
    <property type="protein sequence ID" value="KAF9667317.1"/>
    <property type="molecule type" value="Genomic_DNA"/>
</dbReference>
<dbReference type="InterPro" id="IPR004087">
    <property type="entry name" value="KH_dom"/>
</dbReference>
<dbReference type="CDD" id="cd22160">
    <property type="entry name" value="F-box_AtFBL13-like"/>
    <property type="match status" value="1"/>
</dbReference>
<evidence type="ECO:0000313" key="6">
    <source>
        <dbReference type="Proteomes" id="UP000657918"/>
    </source>
</evidence>
<dbReference type="SUPFAM" id="SSF54791">
    <property type="entry name" value="Eukaryotic type KH-domain (KH-domain type I)"/>
    <property type="match status" value="5"/>
</dbReference>
<reference evidence="5 6" key="1">
    <citation type="submission" date="2020-10" db="EMBL/GenBank/DDBJ databases">
        <title>Plant Genome Project.</title>
        <authorList>
            <person name="Zhang R.-G."/>
        </authorList>
    </citation>
    <scope>NUCLEOTIDE SEQUENCE [LARGE SCALE GENOMIC DNA]</scope>
    <source>
        <strain evidence="5">FAFU-HL-1</strain>
        <tissue evidence="5">Leaf</tissue>
    </source>
</reference>
<organism evidence="5 6">
    <name type="scientific">Salix dunnii</name>
    <dbReference type="NCBI Taxonomy" id="1413687"/>
    <lineage>
        <taxon>Eukaryota</taxon>
        <taxon>Viridiplantae</taxon>
        <taxon>Streptophyta</taxon>
        <taxon>Embryophyta</taxon>
        <taxon>Tracheophyta</taxon>
        <taxon>Spermatophyta</taxon>
        <taxon>Magnoliopsida</taxon>
        <taxon>eudicotyledons</taxon>
        <taxon>Gunneridae</taxon>
        <taxon>Pentapetalae</taxon>
        <taxon>rosids</taxon>
        <taxon>fabids</taxon>
        <taxon>Malpighiales</taxon>
        <taxon>Salicaceae</taxon>
        <taxon>Saliceae</taxon>
        <taxon>Salix</taxon>
    </lineage>
</organism>
<dbReference type="AlphaFoldDB" id="A0A835JCV8"/>